<sequence length="267" mass="29082">MPSPFPGMDPWLERPMVFPSLHNSLLIYLQAALTAALPRGYFAASANRVWVDVAARREPDVSVFGPDDVNARGAGSVATALTRAGLLEAAADELSDPIEEPYLEIRSDEGDRLVTAVEVLSQSNKRAGDNGRTSYQQKQGEYRASGVNLVEIDLLRTGPHTTAVPEAQLRAVAGRFDYHVCVMVAGSPNRYFVSPIRLESCLPTIPIPLDPDVPPVSVDVQAVFSRAYDEGGFAHLARYDRRTPEPPLSDEQRAWAEGVLRAKGLMA</sequence>
<dbReference type="EMBL" id="NIDE01000017">
    <property type="protein sequence ID" value="OWK36567.1"/>
    <property type="molecule type" value="Genomic_DNA"/>
</dbReference>
<protein>
    <recommendedName>
        <fullName evidence="3">DUF4058 domain-containing protein</fullName>
    </recommendedName>
</protein>
<dbReference type="OrthoDB" id="272536at2"/>
<proteinExistence type="predicted"/>
<gene>
    <name evidence="1" type="ORF">FRUB_09130</name>
</gene>
<dbReference type="InterPro" id="IPR025132">
    <property type="entry name" value="DUF4058"/>
</dbReference>
<dbReference type="AlphaFoldDB" id="A0A225DK81"/>
<accession>A0A225DK81</accession>
<keyword evidence="2" id="KW-1185">Reference proteome</keyword>
<dbReference type="Proteomes" id="UP000214646">
    <property type="component" value="Unassembled WGS sequence"/>
</dbReference>
<evidence type="ECO:0000313" key="2">
    <source>
        <dbReference type="Proteomes" id="UP000214646"/>
    </source>
</evidence>
<organism evidence="1 2">
    <name type="scientific">Fimbriiglobus ruber</name>
    <dbReference type="NCBI Taxonomy" id="1908690"/>
    <lineage>
        <taxon>Bacteria</taxon>
        <taxon>Pseudomonadati</taxon>
        <taxon>Planctomycetota</taxon>
        <taxon>Planctomycetia</taxon>
        <taxon>Gemmatales</taxon>
        <taxon>Gemmataceae</taxon>
        <taxon>Fimbriiglobus</taxon>
    </lineage>
</organism>
<evidence type="ECO:0008006" key="3">
    <source>
        <dbReference type="Google" id="ProtNLM"/>
    </source>
</evidence>
<comment type="caution">
    <text evidence="1">The sequence shown here is derived from an EMBL/GenBank/DDBJ whole genome shotgun (WGS) entry which is preliminary data.</text>
</comment>
<name>A0A225DK81_9BACT</name>
<dbReference type="RefSeq" id="WP_088259556.1">
    <property type="nucleotide sequence ID" value="NZ_NIDE01000017.1"/>
</dbReference>
<dbReference type="Pfam" id="PF13267">
    <property type="entry name" value="DUF4058"/>
    <property type="match status" value="1"/>
</dbReference>
<reference evidence="2" key="1">
    <citation type="submission" date="2017-06" db="EMBL/GenBank/DDBJ databases">
        <title>Genome analysis of Fimbriiglobus ruber SP5, the first member of the order Planctomycetales with confirmed chitinolytic capability.</title>
        <authorList>
            <person name="Ravin N.V."/>
            <person name="Rakitin A.L."/>
            <person name="Ivanova A.A."/>
            <person name="Beletsky A.V."/>
            <person name="Kulichevskaya I.S."/>
            <person name="Mardanov A.V."/>
            <person name="Dedysh S.N."/>
        </authorList>
    </citation>
    <scope>NUCLEOTIDE SEQUENCE [LARGE SCALE GENOMIC DNA]</scope>
    <source>
        <strain evidence="2">SP5</strain>
    </source>
</reference>
<evidence type="ECO:0000313" key="1">
    <source>
        <dbReference type="EMBL" id="OWK36567.1"/>
    </source>
</evidence>